<dbReference type="PANTHER" id="PTHR32004:SF1">
    <property type="entry name" value="TRNA LIGASE"/>
    <property type="match status" value="1"/>
</dbReference>
<dbReference type="GO" id="GO:0003972">
    <property type="term" value="F:RNA ligase (ATP) activity"/>
    <property type="evidence" value="ECO:0007669"/>
    <property type="project" value="TreeGrafter"/>
</dbReference>
<feature type="non-terminal residue" evidence="3">
    <location>
        <position position="110"/>
    </location>
</feature>
<accession>A0A0L0UIX4</accession>
<evidence type="ECO:0000313" key="3">
    <source>
        <dbReference type="EMBL" id="KNE86968.1"/>
    </source>
</evidence>
<dbReference type="Proteomes" id="UP000054564">
    <property type="component" value="Unassembled WGS sequence"/>
</dbReference>
<feature type="non-terminal residue" evidence="3">
    <location>
        <position position="1"/>
    </location>
</feature>
<keyword evidence="4" id="KW-1185">Reference proteome</keyword>
<evidence type="ECO:0000256" key="1">
    <source>
        <dbReference type="SAM" id="MobiDB-lite"/>
    </source>
</evidence>
<protein>
    <recommendedName>
        <fullName evidence="2">T4 RNA ligase 1-like N-terminal domain-containing protein</fullName>
    </recommendedName>
</protein>
<evidence type="ECO:0000313" key="4">
    <source>
        <dbReference type="Proteomes" id="UP000054564"/>
    </source>
</evidence>
<feature type="domain" description="T4 RNA ligase 1-like N-terminal" evidence="2">
    <location>
        <begin position="1"/>
        <end position="100"/>
    </location>
</feature>
<dbReference type="GO" id="GO:0005634">
    <property type="term" value="C:nucleus"/>
    <property type="evidence" value="ECO:0007669"/>
    <property type="project" value="TreeGrafter"/>
</dbReference>
<gene>
    <name evidence="3" type="ORF">PSTG_19663</name>
</gene>
<dbReference type="EMBL" id="AJIL01007351">
    <property type="protein sequence ID" value="KNE86968.1"/>
    <property type="molecule type" value="Genomic_DNA"/>
</dbReference>
<dbReference type="GO" id="GO:0006388">
    <property type="term" value="P:tRNA splicing, via endonucleolytic cleavage and ligation"/>
    <property type="evidence" value="ECO:0007669"/>
    <property type="project" value="TreeGrafter"/>
</dbReference>
<evidence type="ECO:0000259" key="2">
    <source>
        <dbReference type="Pfam" id="PF09511"/>
    </source>
</evidence>
<name>A0A0L0UIX4_9BASI</name>
<dbReference type="PANTHER" id="PTHR32004">
    <property type="entry name" value="TRNA LIGASE"/>
    <property type="match status" value="1"/>
</dbReference>
<sequence>WEALESRSQAPYHLTLKTNGCIIFLAALTPSDLLVTSKHATGGSEHDDPEQPMTHSAAGERWVGRHLAKVGMSSAQLAHELWEANATAVAAVTDDDLEENANAPPADQDR</sequence>
<comment type="caution">
    <text evidence="3">The sequence shown here is derived from an EMBL/GenBank/DDBJ whole genome shotgun (WGS) entry which is preliminary data.</text>
</comment>
<dbReference type="Pfam" id="PF09511">
    <property type="entry name" value="RNA_lig_T4_1"/>
    <property type="match status" value="1"/>
</dbReference>
<dbReference type="InterPro" id="IPR019039">
    <property type="entry name" value="T4-Rnl1-like_N"/>
</dbReference>
<dbReference type="AlphaFoldDB" id="A0A0L0UIX4"/>
<feature type="region of interest" description="Disordered" evidence="1">
    <location>
        <begin position="37"/>
        <end position="61"/>
    </location>
</feature>
<proteinExistence type="predicted"/>
<reference evidence="4" key="1">
    <citation type="submission" date="2014-03" db="EMBL/GenBank/DDBJ databases">
        <title>The Genome Sequence of Puccinia striiformis f. sp. tritici PST-78.</title>
        <authorList>
            <consortium name="The Broad Institute Genome Sequencing Platform"/>
            <person name="Cuomo C."/>
            <person name="Hulbert S."/>
            <person name="Chen X."/>
            <person name="Walker B."/>
            <person name="Young S.K."/>
            <person name="Zeng Q."/>
            <person name="Gargeya S."/>
            <person name="Fitzgerald M."/>
            <person name="Haas B."/>
            <person name="Abouelleil A."/>
            <person name="Alvarado L."/>
            <person name="Arachchi H.M."/>
            <person name="Berlin A.M."/>
            <person name="Chapman S.B."/>
            <person name="Goldberg J."/>
            <person name="Griggs A."/>
            <person name="Gujja S."/>
            <person name="Hansen M."/>
            <person name="Howarth C."/>
            <person name="Imamovic A."/>
            <person name="Larimer J."/>
            <person name="McCowan C."/>
            <person name="Montmayeur A."/>
            <person name="Murphy C."/>
            <person name="Neiman D."/>
            <person name="Pearson M."/>
            <person name="Priest M."/>
            <person name="Roberts A."/>
            <person name="Saif S."/>
            <person name="Shea T."/>
            <person name="Sisk P."/>
            <person name="Sykes S."/>
            <person name="Wortman J."/>
            <person name="Nusbaum C."/>
            <person name="Birren B."/>
        </authorList>
    </citation>
    <scope>NUCLEOTIDE SEQUENCE [LARGE SCALE GENOMIC DNA]</scope>
    <source>
        <strain evidence="4">race PST-78</strain>
    </source>
</reference>
<organism evidence="3 4">
    <name type="scientific">Puccinia striiformis f. sp. tritici PST-78</name>
    <dbReference type="NCBI Taxonomy" id="1165861"/>
    <lineage>
        <taxon>Eukaryota</taxon>
        <taxon>Fungi</taxon>
        <taxon>Dikarya</taxon>
        <taxon>Basidiomycota</taxon>
        <taxon>Pucciniomycotina</taxon>
        <taxon>Pucciniomycetes</taxon>
        <taxon>Pucciniales</taxon>
        <taxon>Pucciniaceae</taxon>
        <taxon>Puccinia</taxon>
    </lineage>
</organism>